<keyword evidence="2" id="KW-0067">ATP-binding</keyword>
<keyword evidence="2" id="KW-0547">Nucleotide-binding</keyword>
<feature type="site" description="Important for autoinhibition of adenylyltransferase activity" evidence="3">
    <location>
        <position position="48"/>
    </location>
</feature>
<feature type="binding site" evidence="2">
    <location>
        <begin position="130"/>
        <end position="133"/>
    </location>
    <ligand>
        <name>ATP</name>
        <dbReference type="ChEBI" id="CHEBI:30616"/>
    </ligand>
</feature>
<dbReference type="InterPro" id="IPR003812">
    <property type="entry name" value="Fido"/>
</dbReference>
<dbReference type="InterPro" id="IPR040198">
    <property type="entry name" value="Fido_containing"/>
</dbReference>
<evidence type="ECO:0000259" key="4">
    <source>
        <dbReference type="PROSITE" id="PS51459"/>
    </source>
</evidence>
<dbReference type="Pfam" id="PF02661">
    <property type="entry name" value="Fic"/>
    <property type="match status" value="1"/>
</dbReference>
<dbReference type="STRING" id="1802737.A2832_00230"/>
<gene>
    <name evidence="5" type="ORF">A2832_00230</name>
</gene>
<comment type="caution">
    <text evidence="5">The sequence shown here is derived from an EMBL/GenBank/DDBJ whole genome shotgun (WGS) entry which is preliminary data.</text>
</comment>
<reference evidence="5 6" key="1">
    <citation type="journal article" date="2016" name="Nat. Commun.">
        <title>Thousands of microbial genomes shed light on interconnected biogeochemical processes in an aquifer system.</title>
        <authorList>
            <person name="Anantharaman K."/>
            <person name="Brown C.T."/>
            <person name="Hug L.A."/>
            <person name="Sharon I."/>
            <person name="Castelle C.J."/>
            <person name="Probst A.J."/>
            <person name="Thomas B.C."/>
            <person name="Singh A."/>
            <person name="Wilkins M.J."/>
            <person name="Karaoz U."/>
            <person name="Brodie E.L."/>
            <person name="Williams K.H."/>
            <person name="Hubbard S.S."/>
            <person name="Banfield J.F."/>
        </authorList>
    </citation>
    <scope>NUCLEOTIDE SEQUENCE [LARGE SCALE GENOMIC DNA]</scope>
</reference>
<evidence type="ECO:0000313" key="6">
    <source>
        <dbReference type="Proteomes" id="UP000178538"/>
    </source>
</evidence>
<feature type="binding site" evidence="2">
    <location>
        <begin position="211"/>
        <end position="212"/>
    </location>
    <ligand>
        <name>ATP</name>
        <dbReference type="ChEBI" id="CHEBI:30616"/>
    </ligand>
</feature>
<feature type="domain" description="Fido" evidence="4">
    <location>
        <begin position="97"/>
        <end position="235"/>
    </location>
</feature>
<evidence type="ECO:0000256" key="3">
    <source>
        <dbReference type="PIRSR" id="PIRSR640198-3"/>
    </source>
</evidence>
<dbReference type="InterPro" id="IPR036597">
    <property type="entry name" value="Fido-like_dom_sf"/>
</dbReference>
<dbReference type="GO" id="GO:0005524">
    <property type="term" value="F:ATP binding"/>
    <property type="evidence" value="ECO:0007669"/>
    <property type="project" value="UniProtKB-KW"/>
</dbReference>
<feature type="active site" evidence="1">
    <location>
        <position position="175"/>
    </location>
</feature>
<name>A0A1G2T1J2_9BACT</name>
<accession>A0A1G2T1J2</accession>
<dbReference type="Gene3D" id="1.10.3290.10">
    <property type="entry name" value="Fido-like domain"/>
    <property type="match status" value="1"/>
</dbReference>
<protein>
    <recommendedName>
        <fullName evidence="4">Fido domain-containing protein</fullName>
    </recommendedName>
</protein>
<dbReference type="PROSITE" id="PS51459">
    <property type="entry name" value="FIDO"/>
    <property type="match status" value="1"/>
</dbReference>
<dbReference type="EMBL" id="MHVG01000009">
    <property type="protein sequence ID" value="OHA91002.1"/>
    <property type="molecule type" value="Genomic_DNA"/>
</dbReference>
<sequence length="295" mass="33916">MATLPKKVQNILNLKKSFDTLKNGKEALLTILEDVELAESVYNSNAIENSTLTLPDTEKILLDLEVSKDYSLREVFEAKNLARVYEYIKAKKDSIILNQETILFVHGLLIGGIDDSIAGRFRKQHEYVRVGKHVAPAPEHVLRMVEVLLNEYKTNHDTNIFSKIAHFHLQFETIHPFCDGNGRMGRVLINLQLQEFGYPNIIIRDKEKQTYYKTFSHFRDNKSTKQMERVLYLALSEGLHKRIAYLEGAEIVTLSQYAKNNSLSLSGLINMGKRQTIPAFREKGVWKISASYKKR</sequence>
<feature type="binding site" evidence="2">
    <location>
        <begin position="179"/>
        <end position="186"/>
    </location>
    <ligand>
        <name>ATP</name>
        <dbReference type="ChEBI" id="CHEBI:30616"/>
    </ligand>
</feature>
<dbReference type="SUPFAM" id="SSF140931">
    <property type="entry name" value="Fic-like"/>
    <property type="match status" value="1"/>
</dbReference>
<evidence type="ECO:0000313" key="5">
    <source>
        <dbReference type="EMBL" id="OHA91002.1"/>
    </source>
</evidence>
<evidence type="ECO:0000256" key="2">
    <source>
        <dbReference type="PIRSR" id="PIRSR640198-2"/>
    </source>
</evidence>
<dbReference type="AlphaFoldDB" id="A0A1G2T1J2"/>
<dbReference type="Proteomes" id="UP000178538">
    <property type="component" value="Unassembled WGS sequence"/>
</dbReference>
<dbReference type="PANTHER" id="PTHR13504:SF38">
    <property type="entry name" value="FIDO DOMAIN-CONTAINING PROTEIN"/>
    <property type="match status" value="1"/>
</dbReference>
<organism evidence="5 6">
    <name type="scientific">Candidatus Zambryskibacteria bacterium RIFCSPHIGHO2_01_FULL_44_22b</name>
    <dbReference type="NCBI Taxonomy" id="1802737"/>
    <lineage>
        <taxon>Bacteria</taxon>
        <taxon>Candidatus Zambryskiibacteriota</taxon>
    </lineage>
</organism>
<evidence type="ECO:0000256" key="1">
    <source>
        <dbReference type="PIRSR" id="PIRSR640198-1"/>
    </source>
</evidence>
<dbReference type="PANTHER" id="PTHR13504">
    <property type="entry name" value="FIDO DOMAIN-CONTAINING PROTEIN DDB_G0283145"/>
    <property type="match status" value="1"/>
</dbReference>
<proteinExistence type="predicted"/>